<evidence type="ECO:0000256" key="1">
    <source>
        <dbReference type="SAM" id="MobiDB-lite"/>
    </source>
</evidence>
<dbReference type="RefSeq" id="XP_060303402.1">
    <property type="nucleotide sequence ID" value="XM_060446402.1"/>
</dbReference>
<feature type="region of interest" description="Disordered" evidence="1">
    <location>
        <begin position="119"/>
        <end position="159"/>
    </location>
</feature>
<reference evidence="2" key="1">
    <citation type="submission" date="2023-06" db="EMBL/GenBank/DDBJ databases">
        <title>Genome-scale phylogeny and comparative genomics of the fungal order Sordariales.</title>
        <authorList>
            <consortium name="Lawrence Berkeley National Laboratory"/>
            <person name="Hensen N."/>
            <person name="Bonometti L."/>
            <person name="Westerberg I."/>
            <person name="Brannstrom I.O."/>
            <person name="Guillou S."/>
            <person name="Cros-Aarteil S."/>
            <person name="Calhoun S."/>
            <person name="Haridas S."/>
            <person name="Kuo A."/>
            <person name="Mondo S."/>
            <person name="Pangilinan J."/>
            <person name="Riley R."/>
            <person name="LaButti K."/>
            <person name="Andreopoulos B."/>
            <person name="Lipzen A."/>
            <person name="Chen C."/>
            <person name="Yanf M."/>
            <person name="Daum C."/>
            <person name="Ng V."/>
            <person name="Clum A."/>
            <person name="Steindorff A."/>
            <person name="Ohm R."/>
            <person name="Martin F."/>
            <person name="Silar P."/>
            <person name="Natvig D."/>
            <person name="Lalanne C."/>
            <person name="Gautier V."/>
            <person name="Ament-velasquez S.L."/>
            <person name="Kruys A."/>
            <person name="Hutchinson M.I."/>
            <person name="Powell A.J."/>
            <person name="Barry K."/>
            <person name="Miller A.N."/>
            <person name="Grigoriev I.V."/>
            <person name="Debuchy R."/>
            <person name="Gladieux P."/>
            <person name="Thoren M.H."/>
            <person name="Johannesson H."/>
        </authorList>
    </citation>
    <scope>NUCLEOTIDE SEQUENCE</scope>
    <source>
        <strain evidence="2">SMH2392-1A</strain>
    </source>
</reference>
<organism evidence="2 3">
    <name type="scientific">Lasiosphaeria miniovina</name>
    <dbReference type="NCBI Taxonomy" id="1954250"/>
    <lineage>
        <taxon>Eukaryota</taxon>
        <taxon>Fungi</taxon>
        <taxon>Dikarya</taxon>
        <taxon>Ascomycota</taxon>
        <taxon>Pezizomycotina</taxon>
        <taxon>Sordariomycetes</taxon>
        <taxon>Sordariomycetidae</taxon>
        <taxon>Sordariales</taxon>
        <taxon>Lasiosphaeriaceae</taxon>
        <taxon>Lasiosphaeria</taxon>
    </lineage>
</organism>
<gene>
    <name evidence="2" type="ORF">B0T26DRAFT_761774</name>
</gene>
<dbReference type="EMBL" id="JAUIRO010000001">
    <property type="protein sequence ID" value="KAK0734525.1"/>
    <property type="molecule type" value="Genomic_DNA"/>
</dbReference>
<protein>
    <submittedName>
        <fullName evidence="2">Uncharacterized protein</fullName>
    </submittedName>
</protein>
<dbReference type="AlphaFoldDB" id="A0AA40EC42"/>
<sequence>MSRPYPTCPASMPPLGAYAGQQVTKLALALTVGNEIDSSKIKPCSIINPYHVPSHLSYQFEECPNHEARFFLIDPQRVPPKIRRHQLSCIKRLANRVVLEAERPRRTYAKATPTAQIALPTRIKKARQRDRRQAARQARRQQPKSDPSNGDNSTAAKLDESGDTENFWMLVLLYLAYDETGQLRDDIPENSSQALQGTSTVLLGYMQKYLSRQNLNFTSTAYMQEYMAVKQSEIIFLERLLSRMPSVDQNYKD</sequence>
<proteinExistence type="predicted"/>
<accession>A0AA40EC42</accession>
<evidence type="ECO:0000313" key="3">
    <source>
        <dbReference type="Proteomes" id="UP001172101"/>
    </source>
</evidence>
<evidence type="ECO:0000313" key="2">
    <source>
        <dbReference type="EMBL" id="KAK0734525.1"/>
    </source>
</evidence>
<keyword evidence="3" id="KW-1185">Reference proteome</keyword>
<dbReference type="GeneID" id="85329672"/>
<feature type="compositionally biased region" description="Polar residues" evidence="1">
    <location>
        <begin position="144"/>
        <end position="155"/>
    </location>
</feature>
<name>A0AA40EC42_9PEZI</name>
<dbReference type="Proteomes" id="UP001172101">
    <property type="component" value="Unassembled WGS sequence"/>
</dbReference>
<comment type="caution">
    <text evidence="2">The sequence shown here is derived from an EMBL/GenBank/DDBJ whole genome shotgun (WGS) entry which is preliminary data.</text>
</comment>